<dbReference type="EMBL" id="RMBX01000010">
    <property type="protein sequence ID" value="RPD39644.1"/>
    <property type="molecule type" value="Genomic_DNA"/>
</dbReference>
<comment type="caution">
    <text evidence="2">The sequence shown here is derived from an EMBL/GenBank/DDBJ whole genome shotgun (WGS) entry which is preliminary data.</text>
</comment>
<dbReference type="RefSeq" id="WP_120515781.1">
    <property type="nucleotide sequence ID" value="NZ_QXZY01000004.1"/>
</dbReference>
<gene>
    <name evidence="2" type="ORF">EG028_18535</name>
</gene>
<organism evidence="2 3">
    <name type="scientific">Chitinophaga barathri</name>
    <dbReference type="NCBI Taxonomy" id="1647451"/>
    <lineage>
        <taxon>Bacteria</taxon>
        <taxon>Pseudomonadati</taxon>
        <taxon>Bacteroidota</taxon>
        <taxon>Chitinophagia</taxon>
        <taxon>Chitinophagales</taxon>
        <taxon>Chitinophagaceae</taxon>
        <taxon>Chitinophaga</taxon>
    </lineage>
</organism>
<dbReference type="AlphaFoldDB" id="A0A3N4M7W4"/>
<dbReference type="InterPro" id="IPR039437">
    <property type="entry name" value="FrzH/put_lumazine-bd"/>
</dbReference>
<evidence type="ECO:0008006" key="4">
    <source>
        <dbReference type="Google" id="ProtNLM"/>
    </source>
</evidence>
<dbReference type="Gene3D" id="3.10.450.50">
    <property type="match status" value="1"/>
</dbReference>
<dbReference type="SUPFAM" id="SSF54427">
    <property type="entry name" value="NTF2-like"/>
    <property type="match status" value="1"/>
</dbReference>
<evidence type="ECO:0000313" key="3">
    <source>
        <dbReference type="Proteomes" id="UP000279089"/>
    </source>
</evidence>
<reference evidence="3" key="1">
    <citation type="submission" date="2018-11" db="EMBL/GenBank/DDBJ databases">
        <title>Chitinophaga lutea sp.nov., isolate from arsenic contaminated soil.</title>
        <authorList>
            <person name="Zong Y."/>
        </authorList>
    </citation>
    <scope>NUCLEOTIDE SEQUENCE [LARGE SCALE GENOMIC DNA]</scope>
    <source>
        <strain evidence="3">YLT18</strain>
    </source>
</reference>
<keyword evidence="3" id="KW-1185">Reference proteome</keyword>
<keyword evidence="1" id="KW-0732">Signal</keyword>
<name>A0A3N4M7W4_9BACT</name>
<accession>A0A3N4M7W4</accession>
<feature type="signal peptide" evidence="1">
    <location>
        <begin position="1"/>
        <end position="19"/>
    </location>
</feature>
<proteinExistence type="predicted"/>
<protein>
    <recommendedName>
        <fullName evidence="4">Nuclear transport factor 2 family protein</fullName>
    </recommendedName>
</protein>
<sequence>MKHFLLPVWFLLICGAASAQSDEAGVKTTLENYMSGKAERMQLAFHPSAYMKYVERQTGVFKDVPIALFLERVKANESKAQPHTQKRIVSMHVKGDAAQAQIEIDGSELVMTDYMNLLKINGEWKIVSKIFTAEVKTD</sequence>
<feature type="chain" id="PRO_5018139391" description="Nuclear transport factor 2 family protein" evidence="1">
    <location>
        <begin position="20"/>
        <end position="138"/>
    </location>
</feature>
<dbReference type="Pfam" id="PF12893">
    <property type="entry name" value="Lumazine_bd_2"/>
    <property type="match status" value="1"/>
</dbReference>
<evidence type="ECO:0000256" key="1">
    <source>
        <dbReference type="SAM" id="SignalP"/>
    </source>
</evidence>
<dbReference type="OrthoDB" id="8445243at2"/>
<dbReference type="InterPro" id="IPR032710">
    <property type="entry name" value="NTF2-like_dom_sf"/>
</dbReference>
<evidence type="ECO:0000313" key="2">
    <source>
        <dbReference type="EMBL" id="RPD39644.1"/>
    </source>
</evidence>
<dbReference type="Proteomes" id="UP000279089">
    <property type="component" value="Unassembled WGS sequence"/>
</dbReference>